<reference evidence="1" key="1">
    <citation type="journal article" date="2020" name="Nature">
        <title>Giant virus diversity and host interactions through global metagenomics.</title>
        <authorList>
            <person name="Schulz F."/>
            <person name="Roux S."/>
            <person name="Paez-Espino D."/>
            <person name="Jungbluth S."/>
            <person name="Walsh D.A."/>
            <person name="Denef V.J."/>
            <person name="McMahon K.D."/>
            <person name="Konstantinidis K.T."/>
            <person name="Eloe-Fadrosh E.A."/>
            <person name="Kyrpides N.C."/>
            <person name="Woyke T."/>
        </authorList>
    </citation>
    <scope>NUCLEOTIDE SEQUENCE</scope>
    <source>
        <strain evidence="1">GVMAG-M-3300020192-26</strain>
    </source>
</reference>
<sequence length="67" mass="7668">MLKELIINENKYITGRTLHCLTNLKSLSLVSNELIDNKTLREMTNLTKLEFSGDNVCNDTLIQLTKN</sequence>
<organism evidence="1">
    <name type="scientific">viral metagenome</name>
    <dbReference type="NCBI Taxonomy" id="1070528"/>
    <lineage>
        <taxon>unclassified sequences</taxon>
        <taxon>metagenomes</taxon>
        <taxon>organismal metagenomes</taxon>
    </lineage>
</organism>
<dbReference type="AlphaFoldDB" id="A0A6C0C7Y6"/>
<dbReference type="EMBL" id="MN739357">
    <property type="protein sequence ID" value="QHT00688.1"/>
    <property type="molecule type" value="Genomic_DNA"/>
</dbReference>
<name>A0A6C0C7Y6_9ZZZZ</name>
<dbReference type="SUPFAM" id="SSF52058">
    <property type="entry name" value="L domain-like"/>
    <property type="match status" value="1"/>
</dbReference>
<protein>
    <recommendedName>
        <fullName evidence="2">Leucine-rich repeat protein</fullName>
    </recommendedName>
</protein>
<evidence type="ECO:0008006" key="2">
    <source>
        <dbReference type="Google" id="ProtNLM"/>
    </source>
</evidence>
<evidence type="ECO:0000313" key="1">
    <source>
        <dbReference type="EMBL" id="QHT00688.1"/>
    </source>
</evidence>
<proteinExistence type="predicted"/>
<accession>A0A6C0C7Y6</accession>